<dbReference type="Pfam" id="PF01369">
    <property type="entry name" value="Sec7"/>
    <property type="match status" value="1"/>
</dbReference>
<dbReference type="GO" id="GO:0032012">
    <property type="term" value="P:regulation of ARF protein signal transduction"/>
    <property type="evidence" value="ECO:0007669"/>
    <property type="project" value="InterPro"/>
</dbReference>
<dbReference type="InterPro" id="IPR032691">
    <property type="entry name" value="Mon2/Sec7/BIG1-like_HUS"/>
</dbReference>
<dbReference type="PROSITE" id="PS50190">
    <property type="entry name" value="SEC7"/>
    <property type="match status" value="1"/>
</dbReference>
<dbReference type="CDD" id="cd00171">
    <property type="entry name" value="Sec7"/>
    <property type="match status" value="1"/>
</dbReference>
<feature type="region of interest" description="Disordered" evidence="6">
    <location>
        <begin position="1308"/>
        <end position="1329"/>
    </location>
</feature>
<dbReference type="Pfam" id="PF20252">
    <property type="entry name" value="BIG2_C"/>
    <property type="match status" value="1"/>
</dbReference>
<organism evidence="8 9">
    <name type="scientific">Trametes cubensis</name>
    <dbReference type="NCBI Taxonomy" id="1111947"/>
    <lineage>
        <taxon>Eukaryota</taxon>
        <taxon>Fungi</taxon>
        <taxon>Dikarya</taxon>
        <taxon>Basidiomycota</taxon>
        <taxon>Agaricomycotina</taxon>
        <taxon>Agaricomycetes</taxon>
        <taxon>Polyporales</taxon>
        <taxon>Polyporaceae</taxon>
        <taxon>Trametes</taxon>
    </lineage>
</organism>
<dbReference type="InterPro" id="IPR016024">
    <property type="entry name" value="ARM-type_fold"/>
</dbReference>
<dbReference type="Proteomes" id="UP001215151">
    <property type="component" value="Unassembled WGS sequence"/>
</dbReference>
<dbReference type="InterPro" id="IPR015403">
    <property type="entry name" value="Mon2/Sec7/BIG1-like_HDS"/>
</dbReference>
<comment type="subcellular location">
    <subcellularLocation>
        <location evidence="5">Cytoplasmic vesicle</location>
        <location evidence="5">COPI-coated vesicle membrane</location>
    </subcellularLocation>
</comment>
<proteinExistence type="predicted"/>
<keyword evidence="1" id="KW-0813">Transport</keyword>
<dbReference type="SUPFAM" id="SSF48425">
    <property type="entry name" value="Sec7 domain"/>
    <property type="match status" value="1"/>
</dbReference>
<protein>
    <recommendedName>
        <fullName evidence="7">SEC7 domain-containing protein</fullName>
    </recommendedName>
</protein>
<comment type="caution">
    <text evidence="8">The sequence shown here is derived from an EMBL/GenBank/DDBJ whole genome shotgun (WGS) entry which is preliminary data.</text>
</comment>
<dbReference type="InterPro" id="IPR032629">
    <property type="entry name" value="DCB_dom"/>
</dbReference>
<evidence type="ECO:0000256" key="1">
    <source>
        <dbReference type="ARBA" id="ARBA00022448"/>
    </source>
</evidence>
<feature type="compositionally biased region" description="Basic and acidic residues" evidence="6">
    <location>
        <begin position="109"/>
        <end position="123"/>
    </location>
</feature>
<dbReference type="GO" id="GO:0015031">
    <property type="term" value="P:protein transport"/>
    <property type="evidence" value="ECO:0007669"/>
    <property type="project" value="UniProtKB-KW"/>
</dbReference>
<feature type="compositionally biased region" description="Low complexity" evidence="6">
    <location>
        <begin position="143"/>
        <end position="160"/>
    </location>
</feature>
<feature type="compositionally biased region" description="Polar residues" evidence="6">
    <location>
        <begin position="1768"/>
        <end position="1781"/>
    </location>
</feature>
<feature type="region of interest" description="Disordered" evidence="6">
    <location>
        <begin position="890"/>
        <end position="925"/>
    </location>
</feature>
<evidence type="ECO:0000313" key="8">
    <source>
        <dbReference type="EMBL" id="KAJ8482221.1"/>
    </source>
</evidence>
<feature type="region of interest" description="Disordered" evidence="6">
    <location>
        <begin position="350"/>
        <end position="379"/>
    </location>
</feature>
<dbReference type="Gene3D" id="1.10.220.20">
    <property type="match status" value="1"/>
</dbReference>
<dbReference type="PANTHER" id="PTHR10663">
    <property type="entry name" value="GUANYL-NUCLEOTIDE EXCHANGE FACTOR"/>
    <property type="match status" value="1"/>
</dbReference>
<sequence length="2010" mass="223227">MRYSRKIKLDRRSGPDPDLAVGQLPELATRLVMRQHTPPSFHRDSVKHSITLSKLASSPTTTWTPPTTTTAAMDAADTVHEASIPLPPSPPPHDEPMPNILSHFSVMRDPVDENRARSADGERMTPQASTEGEPVEGESEPDTVTQSESTSEPPTSASNTLPAPPPEQAGPLPDAPAEASQEVARNLPDPDDSAPPPTPPAKPIPSNPVSPAARRESILPSSPRVANGHPQPSVESRPSTPTSRRASRPSTDSHKRSLTLSKGNTVSVVLISSALETIAASKEAKRSAPLKDSVQRALDMVKSGQGGDRQREIFEPLRLACETRSEKLMIASLDCISKLISYSFFADTSSTPQAPSSPPPSPGPNSRPAQSNSNGSHSSLPAPSLVDLVVHTITSCHNESTPETVSLQIVKALLALVLSPTVLVHQSSLLKAVRTVYNIFLLSVDPVNQMVAQGGLTQMVNHVFARCKLGTSSLSRSESMTALSIRDGDSVKSPKRPSMVMSPRNSIPLPPSTPSVPSINEAEELSSAPTQDSSEESSGAPSVAATDETANGDVEGEPSVPETNGSHHSARRPSESATSDAIHDEEADYQGPHHRQLSTNDLFIKDAFLVFRALCKLTMKPLNSESERDLKSHAMRSKLLSLHLVLMILDSHMPIFVSPSAIIYSSSTNEATPFIQAANQYLCLCLSRNAVSPVPQVFEISVEIFWRVISGLRTKLKKEIEVLLHEIFIPILEMKTSTLKQKAVILSMLQRLSQDPQALVEIYLNYDCDSEAADNIYEHFMNIISKIGTAPVSSVPPKGSDPNSPALQPQTKQHHGSGQVPPSFSTASLSVPGTVDVSTIGNSEAQLRRQALECLVAVLKSLVAWGTTSSSPPEHVTDPMIRSQIEETRRDNVTPDISTDRLSPGGTDPARGPTPELVDDPSKFESAKQKKTTLLEGIKKFNFKPKRGIDFFIETGFIPNRDPKTIAQFLLETDGLNKAAIGEYLGEGDEENIAIMHAFVDLLDLSNMPFVDALRSFLQAFRLPGEAQKIDRFMLKFAERYIATNTEHPFANADTAYVLAYSTIMLNTDAHSPQVKQRMTKQGFIANNRGINDGQDLPAEFLNAIYDDIVNNEIRMKDEMEAAINIAAPAPGIAGVLANVGRDFQKEAYVLQSNNMANKTEALFRNLMRSQRRGTKSSEQFFSASHFVHVRPMFEVAWIPFLAGLSGPLQDTDDLEVVELCLQGFKAAIHIACFFDLELERNAFISTLAKFTFLNNLGEMKTKNMEAIKALLDIAVTEGNHLKASWREVLTCVSQLEHMQLISSGVDVPEAGRKGRSRKPPTEELANESRSTHITVAADMVFSLSHYLSGTAIVEFVRALCDVSWEEIQSSGLSQHPRLFSLQKLVEISYYNMNRIRLEWSNMWDILGEHFNQVCCHKNPHVSFFALDALRQLAMRFLEKEELPHFKFQKDFLRPFEYTMIHNSNPDVRDMVLQCLQQMIQARVHNLRSGWRTMFAVFSAASKAATERIASSAFEIVTRLNKDHFPSIVRHGSFADLTVCITDFCKVSKYQKISLLAIAMLRDIIPTMLECPDCGFKQTTHSATDDPMIKYWFPVLFGFYDVIMNGEDLEVRRLALDSLFSTLKTYGSTYPVEFWDTVCQELLFPIFAVLKSSQDLSRFSTQEDMSVWLSTTMIQALRNLIDLYTFYFETLERFLDGLLDLLCVCICQENDTLARIGTSCLQQLLESNVKKLSPARWERVATTFVKLFRTTTPHQLFDESLRVEIDGNSQDAQDAAESTDQAMIPAPLSPNSEQPKAGTRISLNERRRIFRQIIVKCVLQLLLIETTNDLLRNEEVYNTIPPEHLLRLMGVLDHSYQFARMFNEDKELRTGLWKVGFMKHLPNLLKQESSSASTLVHVLLRMYYDPRPEHQAARPQVADRLMPLGLGVLQDFNKLRLDTQAKNIAAWTPVVAEILQGFVKFDDKAFTRYLPAIYPLATDLLSRDMAPEIREGLREYFLRVGYIQGIVERS</sequence>
<dbReference type="Pfam" id="PF16213">
    <property type="entry name" value="DCB"/>
    <property type="match status" value="1"/>
</dbReference>
<evidence type="ECO:0000256" key="3">
    <source>
        <dbReference type="ARBA" id="ARBA00022927"/>
    </source>
</evidence>
<accession>A0AAD7TUZ3</accession>
<feature type="compositionally biased region" description="Polar residues" evidence="6">
    <location>
        <begin position="527"/>
        <end position="540"/>
    </location>
</feature>
<feature type="region of interest" description="Disordered" evidence="6">
    <location>
        <begin position="478"/>
        <end position="580"/>
    </location>
</feature>
<evidence type="ECO:0000259" key="7">
    <source>
        <dbReference type="PROSITE" id="PS50190"/>
    </source>
</evidence>
<evidence type="ECO:0000256" key="6">
    <source>
        <dbReference type="SAM" id="MobiDB-lite"/>
    </source>
</evidence>
<dbReference type="InterPro" id="IPR046455">
    <property type="entry name" value="Sec7/BIG1-like_C"/>
</dbReference>
<evidence type="ECO:0000313" key="9">
    <source>
        <dbReference type="Proteomes" id="UP001215151"/>
    </source>
</evidence>
<dbReference type="InterPro" id="IPR000904">
    <property type="entry name" value="Sec7_dom"/>
</dbReference>
<reference evidence="8" key="1">
    <citation type="submission" date="2022-11" db="EMBL/GenBank/DDBJ databases">
        <title>Genome Sequence of Cubamyces cubensis.</title>
        <authorList>
            <person name="Buettner E."/>
        </authorList>
    </citation>
    <scope>NUCLEOTIDE SEQUENCE</scope>
    <source>
        <strain evidence="8">MPL-01</strain>
    </source>
</reference>
<feature type="compositionally biased region" description="Pro residues" evidence="6">
    <location>
        <begin position="193"/>
        <end position="208"/>
    </location>
</feature>
<feature type="compositionally biased region" description="Polar residues" evidence="6">
    <location>
        <begin position="369"/>
        <end position="379"/>
    </location>
</feature>
<dbReference type="GO" id="GO:0030663">
    <property type="term" value="C:COPI-coated vesicle membrane"/>
    <property type="evidence" value="ECO:0007669"/>
    <property type="project" value="UniProtKB-SubCell"/>
</dbReference>
<gene>
    <name evidence="8" type="ORF">ONZ51_g5485</name>
</gene>
<feature type="region of interest" description="Disordered" evidence="6">
    <location>
        <begin position="1768"/>
        <end position="1798"/>
    </location>
</feature>
<dbReference type="SUPFAM" id="SSF48371">
    <property type="entry name" value="ARM repeat"/>
    <property type="match status" value="1"/>
</dbReference>
<feature type="compositionally biased region" description="Polar residues" evidence="6">
    <location>
        <begin position="801"/>
        <end position="811"/>
    </location>
</feature>
<dbReference type="Pfam" id="PF12783">
    <property type="entry name" value="Sec7-like_HUS"/>
    <property type="match status" value="1"/>
</dbReference>
<dbReference type="EMBL" id="JAPEVG010000119">
    <property type="protein sequence ID" value="KAJ8482221.1"/>
    <property type="molecule type" value="Genomic_DNA"/>
</dbReference>
<dbReference type="InterPro" id="IPR035999">
    <property type="entry name" value="Sec7_dom_sf"/>
</dbReference>
<name>A0AAD7TUZ3_9APHY</name>
<feature type="compositionally biased region" description="Pro residues" evidence="6">
    <location>
        <begin position="355"/>
        <end position="365"/>
    </location>
</feature>
<dbReference type="InterPro" id="IPR023394">
    <property type="entry name" value="Sec7_C_sf"/>
</dbReference>
<feature type="compositionally biased region" description="Low complexity" evidence="6">
    <location>
        <begin position="232"/>
        <end position="250"/>
    </location>
</feature>
<feature type="region of interest" description="Disordered" evidence="6">
    <location>
        <begin position="1"/>
        <end position="21"/>
    </location>
</feature>
<evidence type="ECO:0000256" key="2">
    <source>
        <dbReference type="ARBA" id="ARBA00022490"/>
    </source>
</evidence>
<dbReference type="Gene3D" id="1.25.10.10">
    <property type="entry name" value="Leucine-rich Repeat Variant"/>
    <property type="match status" value="1"/>
</dbReference>
<dbReference type="PANTHER" id="PTHR10663:SF375">
    <property type="entry name" value="LD29171P"/>
    <property type="match status" value="1"/>
</dbReference>
<dbReference type="SMART" id="SM00222">
    <property type="entry name" value="Sec7"/>
    <property type="match status" value="1"/>
</dbReference>
<feature type="region of interest" description="Disordered" evidence="6">
    <location>
        <begin position="39"/>
        <end position="259"/>
    </location>
</feature>
<dbReference type="FunFam" id="1.10.1000.11:FF:000003">
    <property type="entry name" value="Brefeldin A-inhibited guanine nucleotide-exchange protein 1"/>
    <property type="match status" value="1"/>
</dbReference>
<evidence type="ECO:0000256" key="5">
    <source>
        <dbReference type="ARBA" id="ARBA00060451"/>
    </source>
</evidence>
<keyword evidence="2" id="KW-0963">Cytoplasm</keyword>
<keyword evidence="3" id="KW-0653">Protein transport</keyword>
<evidence type="ECO:0000256" key="4">
    <source>
        <dbReference type="ARBA" id="ARBA00023136"/>
    </source>
</evidence>
<keyword evidence="4" id="KW-0472">Membrane</keyword>
<dbReference type="Pfam" id="PF09324">
    <property type="entry name" value="Sec7-like_HDS"/>
    <property type="match status" value="1"/>
</dbReference>
<dbReference type="GO" id="GO:0005085">
    <property type="term" value="F:guanyl-nucleotide exchange factor activity"/>
    <property type="evidence" value="ECO:0007669"/>
    <property type="project" value="InterPro"/>
</dbReference>
<feature type="compositionally biased region" description="Low complexity" evidence="6">
    <location>
        <begin position="56"/>
        <end position="76"/>
    </location>
</feature>
<dbReference type="FunFam" id="1.10.220.20:FF:000002">
    <property type="entry name" value="Brefeldin A-inhibited guanine nucleotide-exchange protein 1"/>
    <property type="match status" value="1"/>
</dbReference>
<dbReference type="InterPro" id="IPR011989">
    <property type="entry name" value="ARM-like"/>
</dbReference>
<keyword evidence="9" id="KW-1185">Reference proteome</keyword>
<dbReference type="Gene3D" id="1.10.1000.11">
    <property type="entry name" value="Arf Nucleotide-binding Site Opener,domain 2"/>
    <property type="match status" value="1"/>
</dbReference>
<feature type="region of interest" description="Disordered" evidence="6">
    <location>
        <begin position="792"/>
        <end position="828"/>
    </location>
</feature>
<feature type="domain" description="SEC7" evidence="7">
    <location>
        <begin position="923"/>
        <end position="1112"/>
    </location>
</feature>